<dbReference type="AlphaFoldDB" id="A0A645I2S0"/>
<evidence type="ECO:0000313" key="1">
    <source>
        <dbReference type="EMBL" id="MPN45601.1"/>
    </source>
</evidence>
<reference evidence="1" key="1">
    <citation type="submission" date="2019-08" db="EMBL/GenBank/DDBJ databases">
        <authorList>
            <person name="Kucharzyk K."/>
            <person name="Murdoch R.W."/>
            <person name="Higgins S."/>
            <person name="Loffler F."/>
        </authorList>
    </citation>
    <scope>NUCLEOTIDE SEQUENCE</scope>
</reference>
<protein>
    <submittedName>
        <fullName evidence="1">Uncharacterized protein</fullName>
    </submittedName>
</protein>
<dbReference type="SUPFAM" id="SSF56601">
    <property type="entry name" value="beta-lactamase/transpeptidase-like"/>
    <property type="match status" value="1"/>
</dbReference>
<dbReference type="InterPro" id="IPR012338">
    <property type="entry name" value="Beta-lactam/transpept-like"/>
</dbReference>
<comment type="caution">
    <text evidence="1">The sequence shown here is derived from an EMBL/GenBank/DDBJ whole genome shotgun (WGS) entry which is preliminary data.</text>
</comment>
<name>A0A645I2S0_9ZZZZ</name>
<proteinExistence type="predicted"/>
<dbReference type="EMBL" id="VSSQ01105622">
    <property type="protein sequence ID" value="MPN45601.1"/>
    <property type="molecule type" value="Genomic_DNA"/>
</dbReference>
<accession>A0A645I2S0</accession>
<gene>
    <name evidence="1" type="ORF">SDC9_193168</name>
</gene>
<sequence>MTFLKAFFGGGLFNISIFDELSSCNKLQASMSPICYGGGYMRIPLNGLTTLFMGKGELKGHSGSTGSFAFYYPIKDLFIIGNLNQMANAALPIKLSMRIAI</sequence>
<organism evidence="1">
    <name type="scientific">bioreactor metagenome</name>
    <dbReference type="NCBI Taxonomy" id="1076179"/>
    <lineage>
        <taxon>unclassified sequences</taxon>
        <taxon>metagenomes</taxon>
        <taxon>ecological metagenomes</taxon>
    </lineage>
</organism>